<sequence length="187" mass="20684">MEESKRSQVQNLQNDINSYEANPYGDLLHLLSDPPLMAFGIGPPEYGMGGRTSKEGDVYSYGILLLEMLTGKRPTHKFFANGQSLREFCMFALPERVMEIVDLRMQLEGPSKVENDAQNEKVRQAKIRESLISLVRIGIACSAESPGQRMNVKDVIMGLTTIKEVLLGVDIHAGRQLRMGLGGKGTS</sequence>
<reference evidence="1" key="1">
    <citation type="submission" date="2022-02" db="EMBL/GenBank/DDBJ databases">
        <title>Plant Genome Project.</title>
        <authorList>
            <person name="Zhang R.-G."/>
        </authorList>
    </citation>
    <scope>NUCLEOTIDE SEQUENCE</scope>
    <source>
        <strain evidence="1">AT1</strain>
    </source>
</reference>
<dbReference type="EMBL" id="CM046396">
    <property type="protein sequence ID" value="KAI8540084.1"/>
    <property type="molecule type" value="Genomic_DNA"/>
</dbReference>
<evidence type="ECO:0000313" key="1">
    <source>
        <dbReference type="EMBL" id="KAI8540084.1"/>
    </source>
</evidence>
<dbReference type="Proteomes" id="UP001062846">
    <property type="component" value="Chromosome 9"/>
</dbReference>
<accession>A0ACC0MHN8</accession>
<comment type="caution">
    <text evidence="1">The sequence shown here is derived from an EMBL/GenBank/DDBJ whole genome shotgun (WGS) entry which is preliminary data.</text>
</comment>
<organism evidence="1 2">
    <name type="scientific">Rhododendron molle</name>
    <name type="common">Chinese azalea</name>
    <name type="synonym">Azalea mollis</name>
    <dbReference type="NCBI Taxonomy" id="49168"/>
    <lineage>
        <taxon>Eukaryota</taxon>
        <taxon>Viridiplantae</taxon>
        <taxon>Streptophyta</taxon>
        <taxon>Embryophyta</taxon>
        <taxon>Tracheophyta</taxon>
        <taxon>Spermatophyta</taxon>
        <taxon>Magnoliopsida</taxon>
        <taxon>eudicotyledons</taxon>
        <taxon>Gunneridae</taxon>
        <taxon>Pentapetalae</taxon>
        <taxon>asterids</taxon>
        <taxon>Ericales</taxon>
        <taxon>Ericaceae</taxon>
        <taxon>Ericoideae</taxon>
        <taxon>Rhodoreae</taxon>
        <taxon>Rhododendron</taxon>
    </lineage>
</organism>
<gene>
    <name evidence="1" type="ORF">RHMOL_Rhmol09G0234300</name>
</gene>
<protein>
    <submittedName>
        <fullName evidence="1">Uncharacterized protein</fullName>
    </submittedName>
</protein>
<keyword evidence="2" id="KW-1185">Reference proteome</keyword>
<name>A0ACC0MHN8_RHOML</name>
<proteinExistence type="predicted"/>
<evidence type="ECO:0000313" key="2">
    <source>
        <dbReference type="Proteomes" id="UP001062846"/>
    </source>
</evidence>